<evidence type="ECO:0000256" key="1">
    <source>
        <dbReference type="SAM" id="Phobius"/>
    </source>
</evidence>
<protein>
    <submittedName>
        <fullName evidence="2">Uncharacterized protein</fullName>
    </submittedName>
</protein>
<feature type="transmembrane region" description="Helical" evidence="1">
    <location>
        <begin position="52"/>
        <end position="74"/>
    </location>
</feature>
<dbReference type="EMBL" id="JARIHO010000001">
    <property type="protein sequence ID" value="KAJ7367578.1"/>
    <property type="molecule type" value="Genomic_DNA"/>
</dbReference>
<keyword evidence="1" id="KW-1133">Transmembrane helix</keyword>
<dbReference type="AlphaFoldDB" id="A0AAD7ATD8"/>
<evidence type="ECO:0000313" key="2">
    <source>
        <dbReference type="EMBL" id="KAJ7367578.1"/>
    </source>
</evidence>
<feature type="transmembrane region" description="Helical" evidence="1">
    <location>
        <begin position="138"/>
        <end position="159"/>
    </location>
</feature>
<accession>A0AAD7ATD8</accession>
<keyword evidence="3" id="KW-1185">Reference proteome</keyword>
<keyword evidence="1" id="KW-0812">Transmembrane</keyword>
<evidence type="ECO:0000313" key="3">
    <source>
        <dbReference type="Proteomes" id="UP001218218"/>
    </source>
</evidence>
<feature type="transmembrane region" description="Helical" evidence="1">
    <location>
        <begin position="171"/>
        <end position="195"/>
    </location>
</feature>
<comment type="caution">
    <text evidence="2">The sequence shown here is derived from an EMBL/GenBank/DDBJ whole genome shotgun (WGS) entry which is preliminary data.</text>
</comment>
<feature type="transmembrane region" description="Helical" evidence="1">
    <location>
        <begin position="94"/>
        <end position="117"/>
    </location>
</feature>
<dbReference type="Proteomes" id="UP001218218">
    <property type="component" value="Unassembled WGS sequence"/>
</dbReference>
<name>A0AAD7ATD8_9AGAR</name>
<gene>
    <name evidence="2" type="ORF">DFH08DRAFT_676622</name>
</gene>
<reference evidence="2" key="1">
    <citation type="submission" date="2023-03" db="EMBL/GenBank/DDBJ databases">
        <title>Massive genome expansion in bonnet fungi (Mycena s.s.) driven by repeated elements and novel gene families across ecological guilds.</title>
        <authorList>
            <consortium name="Lawrence Berkeley National Laboratory"/>
            <person name="Harder C.B."/>
            <person name="Miyauchi S."/>
            <person name="Viragh M."/>
            <person name="Kuo A."/>
            <person name="Thoen E."/>
            <person name="Andreopoulos B."/>
            <person name="Lu D."/>
            <person name="Skrede I."/>
            <person name="Drula E."/>
            <person name="Henrissat B."/>
            <person name="Morin E."/>
            <person name="Kohler A."/>
            <person name="Barry K."/>
            <person name="LaButti K."/>
            <person name="Morin E."/>
            <person name="Salamov A."/>
            <person name="Lipzen A."/>
            <person name="Mereny Z."/>
            <person name="Hegedus B."/>
            <person name="Baldrian P."/>
            <person name="Stursova M."/>
            <person name="Weitz H."/>
            <person name="Taylor A."/>
            <person name="Grigoriev I.V."/>
            <person name="Nagy L.G."/>
            <person name="Martin F."/>
            <person name="Kauserud H."/>
        </authorList>
    </citation>
    <scope>NUCLEOTIDE SEQUENCE</scope>
    <source>
        <strain evidence="2">CBHHK002</strain>
    </source>
</reference>
<organism evidence="2 3">
    <name type="scientific">Mycena albidolilacea</name>
    <dbReference type="NCBI Taxonomy" id="1033008"/>
    <lineage>
        <taxon>Eukaryota</taxon>
        <taxon>Fungi</taxon>
        <taxon>Dikarya</taxon>
        <taxon>Basidiomycota</taxon>
        <taxon>Agaricomycotina</taxon>
        <taxon>Agaricomycetes</taxon>
        <taxon>Agaricomycetidae</taxon>
        <taxon>Agaricales</taxon>
        <taxon>Marasmiineae</taxon>
        <taxon>Mycenaceae</taxon>
        <taxon>Mycena</taxon>
    </lineage>
</organism>
<proteinExistence type="predicted"/>
<keyword evidence="1" id="KW-0472">Membrane</keyword>
<sequence>MVPDTPIPDRADLAEANVATVWAPLEALRMLNMIVGDTVLIWRTWVVYQGRILAIFLPCILLLASFVFTLVDITCNADHGPLPGAKQICPKASILGWALSVGTNVTCTILVGFKAWYVHIFAKLNLSGKPHIIATEKILLTFVDSGLIYSLLWLTQVIAYINFTRDSPWMYVYQVLVAMGDQISGMYPTLVIVVVNFQRPIWEGRPSAISNGAPFATSPWNVKRAGSTYTYSTHIGANTVIDITRENSMANRNVKWPPFEDVQVEDV</sequence>